<reference evidence="1 2" key="1">
    <citation type="submission" date="2023-01" db="EMBL/GenBank/DDBJ databases">
        <title>Analysis of 21 Apiospora genomes using comparative genomics revels a genus with tremendous synthesis potential of carbohydrate active enzymes and secondary metabolites.</title>
        <authorList>
            <person name="Sorensen T."/>
        </authorList>
    </citation>
    <scope>NUCLEOTIDE SEQUENCE [LARGE SCALE GENOMIC DNA]</scope>
    <source>
        <strain evidence="1 2">CBS 83171</strain>
    </source>
</reference>
<name>A0ABR1WHD9_9PEZI</name>
<accession>A0ABR1WHD9</accession>
<dbReference type="EMBL" id="JAQQWM010000001">
    <property type="protein sequence ID" value="KAK8081905.1"/>
    <property type="molecule type" value="Genomic_DNA"/>
</dbReference>
<proteinExistence type="predicted"/>
<organism evidence="1 2">
    <name type="scientific">Apiospora saccharicola</name>
    <dbReference type="NCBI Taxonomy" id="335842"/>
    <lineage>
        <taxon>Eukaryota</taxon>
        <taxon>Fungi</taxon>
        <taxon>Dikarya</taxon>
        <taxon>Ascomycota</taxon>
        <taxon>Pezizomycotina</taxon>
        <taxon>Sordariomycetes</taxon>
        <taxon>Xylariomycetidae</taxon>
        <taxon>Amphisphaeriales</taxon>
        <taxon>Apiosporaceae</taxon>
        <taxon>Apiospora</taxon>
    </lineage>
</organism>
<dbReference type="Proteomes" id="UP001446871">
    <property type="component" value="Unassembled WGS sequence"/>
</dbReference>
<protein>
    <submittedName>
        <fullName evidence="1">Uncharacterized protein</fullName>
    </submittedName>
</protein>
<evidence type="ECO:0000313" key="1">
    <source>
        <dbReference type="EMBL" id="KAK8081905.1"/>
    </source>
</evidence>
<sequence>MEQSVVNVASIRKSVHHISTSTPNIILRNPVLAGSEAGQWITSLHSHCMPSMTPLDAFGGTGTGIGSFDFFDLFGPIVDV</sequence>
<comment type="caution">
    <text evidence="1">The sequence shown here is derived from an EMBL/GenBank/DDBJ whole genome shotgun (WGS) entry which is preliminary data.</text>
</comment>
<evidence type="ECO:0000313" key="2">
    <source>
        <dbReference type="Proteomes" id="UP001446871"/>
    </source>
</evidence>
<gene>
    <name evidence="1" type="ORF">PG996_000686</name>
</gene>
<keyword evidence="2" id="KW-1185">Reference proteome</keyword>